<reference evidence="2" key="1">
    <citation type="submission" date="2019-03" db="EMBL/GenBank/DDBJ databases">
        <authorList>
            <person name="Cox C."/>
        </authorList>
    </citation>
    <scope>NUCLEOTIDE SEQUENCE</scope>
</reference>
<dbReference type="PANTHER" id="PTHR33642">
    <property type="entry name" value="COX1/OXI3 INTRON 1 PROTEIN-RELATED"/>
    <property type="match status" value="1"/>
</dbReference>
<feature type="domain" description="Reverse transcriptase" evidence="1">
    <location>
        <begin position="1"/>
        <end position="262"/>
    </location>
</feature>
<sequence length="619" mass="70598">MTVVAPRDKIIQSAIKITLEHIYEGTFLDTSHGFRPHRGCHSALMQVKKKWCGISWFLKFDIEKCYDTIDRHRLISILEERIEDPQFFEVIHQMFSAGLVGGEKGGPSPDEGVPQGSVLSPLLCNIYLHELDREVEKIRAEFETAKENRSVNKEYKRIVDRNTRRLTKLDAPTRLAVRLGRKRLARRLGLTPTDYNDPDFVRIRYVRYVDDFLLGIAGTADLVKEIRNRIIHFLQSNLRLKVGLANHVHINSGQVDFLGVGIRGVPASKLWRKRSKGLEKRRRVRNRIQLAAKHRRSAIDSRLEGLGHKVLAAKLKKLKARQGSETSYGEAARRLAALSAETFHLTNSKKVMAKDTQENMKELLKELAWTEIPEEIRKNLKALDGALESWKQSMTDPAQSNDGSSGTLSKTRGLDEIGAYSSLPLQFAAPVDKILDKLRDLGFVTKKKARPMHVARLLNSTDEDIIRHISGVARGLLNYYRCCDNLYKVKSIIDYQMRWSAIFTLANKHKTSAQQIIQKYSKNLVVRDNEGKPIAQYLESAMLKKIRPEFLITMNPDQSWLDRVERTPLRFQISGPKECAVKGCEATQIEMHHVGKLHRHLISSVEISASAPYFSLRSK</sequence>
<dbReference type="GO" id="GO:0090615">
    <property type="term" value="P:mitochondrial mRNA processing"/>
    <property type="evidence" value="ECO:0007669"/>
    <property type="project" value="TreeGrafter"/>
</dbReference>
<dbReference type="InterPro" id="IPR000477">
    <property type="entry name" value="RT_dom"/>
</dbReference>
<dbReference type="AlphaFoldDB" id="A0A6G9IGF1"/>
<organism evidence="2">
    <name type="scientific">Coleochaete scutata</name>
    <dbReference type="NCBI Taxonomy" id="3125"/>
    <lineage>
        <taxon>Eukaryota</taxon>
        <taxon>Viridiplantae</taxon>
        <taxon>Streptophyta</taxon>
        <taxon>Coleochaetophyceae</taxon>
        <taxon>Coleochaetales</taxon>
        <taxon>Coleochaetaceae</taxon>
        <taxon>Coleochaete</taxon>
    </lineage>
</organism>
<dbReference type="Pfam" id="PF01348">
    <property type="entry name" value="Intron_maturas2"/>
    <property type="match status" value="1"/>
</dbReference>
<accession>A0A6G9IGF1</accession>
<dbReference type="InterPro" id="IPR043502">
    <property type="entry name" value="DNA/RNA_pol_sf"/>
</dbReference>
<dbReference type="PANTHER" id="PTHR33642:SF5">
    <property type="entry name" value="MATURASE"/>
    <property type="match status" value="1"/>
</dbReference>
<dbReference type="InterPro" id="IPR024937">
    <property type="entry name" value="Domain_X"/>
</dbReference>
<dbReference type="Pfam" id="PF00078">
    <property type="entry name" value="RVT_1"/>
    <property type="match status" value="1"/>
</dbReference>
<dbReference type="PROSITE" id="PS50878">
    <property type="entry name" value="RT_POL"/>
    <property type="match status" value="1"/>
</dbReference>
<gene>
    <name evidence="2" type="primary">matR</name>
</gene>
<dbReference type="EMBL" id="MK720949">
    <property type="protein sequence ID" value="QIQ23038.1"/>
    <property type="molecule type" value="Genomic_DNA"/>
</dbReference>
<dbReference type="CDD" id="cd01651">
    <property type="entry name" value="RT_G2_intron"/>
    <property type="match status" value="1"/>
</dbReference>
<evidence type="ECO:0000313" key="2">
    <source>
        <dbReference type="EMBL" id="QIQ23038.1"/>
    </source>
</evidence>
<keyword evidence="2" id="KW-0496">Mitochondrion</keyword>
<evidence type="ECO:0000259" key="1">
    <source>
        <dbReference type="PROSITE" id="PS50878"/>
    </source>
</evidence>
<dbReference type="SUPFAM" id="SSF56672">
    <property type="entry name" value="DNA/RNA polymerases"/>
    <property type="match status" value="1"/>
</dbReference>
<dbReference type="GO" id="GO:0005739">
    <property type="term" value="C:mitochondrion"/>
    <property type="evidence" value="ECO:0007669"/>
    <property type="project" value="TreeGrafter"/>
</dbReference>
<proteinExistence type="predicted"/>
<geneLocation type="mitochondrion" evidence="2"/>
<protein>
    <submittedName>
        <fullName evidence="2">Maturase R</fullName>
    </submittedName>
</protein>
<dbReference type="GO" id="GO:0003964">
    <property type="term" value="F:RNA-directed DNA polymerase activity"/>
    <property type="evidence" value="ECO:0007669"/>
    <property type="project" value="TreeGrafter"/>
</dbReference>
<dbReference type="GO" id="GO:0006315">
    <property type="term" value="P:homing of group II introns"/>
    <property type="evidence" value="ECO:0007669"/>
    <property type="project" value="TreeGrafter"/>
</dbReference>
<name>A0A6G9IGF1_COLSC</name>